<protein>
    <submittedName>
        <fullName evidence="1">Uncharacterized protein</fullName>
    </submittedName>
</protein>
<gene>
    <name evidence="1" type="ORF">BJ138DRAFT_871847</name>
</gene>
<comment type="caution">
    <text evidence="1">The sequence shown here is derived from an EMBL/GenBank/DDBJ whole genome shotgun (WGS) entry which is preliminary data.</text>
</comment>
<dbReference type="EMBL" id="MU268387">
    <property type="protein sequence ID" value="KAH7904697.1"/>
    <property type="molecule type" value="Genomic_DNA"/>
</dbReference>
<sequence>MAFYLHTEYDWRAFEPGDDPCKIDIEIDTPSEPAAFWDIFGALWSKYPKAPDADAPLRHGVVSEVGIGVDYQRIILTSPPAQHAQEEEVDITHGMVEDLNDKILASEGTISALHHVIEAMSHRHEQDQRQFHDDLGAKQATIDGIAEQMADKDLIVTGSHRTARLINLRHDDEMSKIRDEAAAKQRVINDLTSGLRGSAEEQARQEAELAALRQEVSQLKDANSELTLVNSMLKADLGKLADAVVQMFPGSDDEDDDEDGDDDDDPRDQPLTTPPAPQMMSRIPRWTPPRKKPLLTPASQITRVFKPDAALTPAMVQPDAVASSFLPIFTLTSRFKTRSAVFLSDAPRRRRLPLQKTLHSQVTSTSTNTSTRSSTIVLPNTVAKKISTRKPFLF</sequence>
<reference evidence="1" key="1">
    <citation type="journal article" date="2021" name="New Phytol.">
        <title>Evolutionary innovations through gain and loss of genes in the ectomycorrhizal Boletales.</title>
        <authorList>
            <person name="Wu G."/>
            <person name="Miyauchi S."/>
            <person name="Morin E."/>
            <person name="Kuo A."/>
            <person name="Drula E."/>
            <person name="Varga T."/>
            <person name="Kohler A."/>
            <person name="Feng B."/>
            <person name="Cao Y."/>
            <person name="Lipzen A."/>
            <person name="Daum C."/>
            <person name="Hundley H."/>
            <person name="Pangilinan J."/>
            <person name="Johnson J."/>
            <person name="Barry K."/>
            <person name="LaButti K."/>
            <person name="Ng V."/>
            <person name="Ahrendt S."/>
            <person name="Min B."/>
            <person name="Choi I.G."/>
            <person name="Park H."/>
            <person name="Plett J.M."/>
            <person name="Magnuson J."/>
            <person name="Spatafora J.W."/>
            <person name="Nagy L.G."/>
            <person name="Henrissat B."/>
            <person name="Grigoriev I.V."/>
            <person name="Yang Z.L."/>
            <person name="Xu J."/>
            <person name="Martin F.M."/>
        </authorList>
    </citation>
    <scope>NUCLEOTIDE SEQUENCE</scope>
    <source>
        <strain evidence="1">ATCC 28755</strain>
    </source>
</reference>
<proteinExistence type="predicted"/>
<evidence type="ECO:0000313" key="2">
    <source>
        <dbReference type="Proteomes" id="UP000790377"/>
    </source>
</evidence>
<evidence type="ECO:0000313" key="1">
    <source>
        <dbReference type="EMBL" id="KAH7904697.1"/>
    </source>
</evidence>
<accession>A0ACB7ZVK3</accession>
<dbReference type="Proteomes" id="UP000790377">
    <property type="component" value="Unassembled WGS sequence"/>
</dbReference>
<keyword evidence="2" id="KW-1185">Reference proteome</keyword>
<name>A0ACB7ZVK3_9AGAM</name>
<organism evidence="1 2">
    <name type="scientific">Hygrophoropsis aurantiaca</name>
    <dbReference type="NCBI Taxonomy" id="72124"/>
    <lineage>
        <taxon>Eukaryota</taxon>
        <taxon>Fungi</taxon>
        <taxon>Dikarya</taxon>
        <taxon>Basidiomycota</taxon>
        <taxon>Agaricomycotina</taxon>
        <taxon>Agaricomycetes</taxon>
        <taxon>Agaricomycetidae</taxon>
        <taxon>Boletales</taxon>
        <taxon>Coniophorineae</taxon>
        <taxon>Hygrophoropsidaceae</taxon>
        <taxon>Hygrophoropsis</taxon>
    </lineage>
</organism>